<evidence type="ECO:0000313" key="1">
    <source>
        <dbReference type="Proteomes" id="UP000095286"/>
    </source>
</evidence>
<protein>
    <submittedName>
        <fullName evidence="2">SAM domain-containing protein</fullName>
    </submittedName>
</protein>
<dbReference type="Proteomes" id="UP000095286">
    <property type="component" value="Unplaced"/>
</dbReference>
<reference evidence="2" key="1">
    <citation type="submission" date="2016-11" db="UniProtKB">
        <authorList>
            <consortium name="WormBaseParasite"/>
        </authorList>
    </citation>
    <scope>IDENTIFICATION</scope>
    <source>
        <strain evidence="2">KR3021</strain>
    </source>
</reference>
<dbReference type="WBParaSite" id="RSKR_0000844100.1">
    <property type="protein sequence ID" value="RSKR_0000844100.1"/>
    <property type="gene ID" value="RSKR_0000844100"/>
</dbReference>
<proteinExistence type="predicted"/>
<name>A0AC35U7M7_9BILA</name>
<organism evidence="1 2">
    <name type="scientific">Rhabditophanes sp. KR3021</name>
    <dbReference type="NCBI Taxonomy" id="114890"/>
    <lineage>
        <taxon>Eukaryota</taxon>
        <taxon>Metazoa</taxon>
        <taxon>Ecdysozoa</taxon>
        <taxon>Nematoda</taxon>
        <taxon>Chromadorea</taxon>
        <taxon>Rhabditida</taxon>
        <taxon>Tylenchina</taxon>
        <taxon>Panagrolaimomorpha</taxon>
        <taxon>Strongyloidoidea</taxon>
        <taxon>Alloionematidae</taxon>
        <taxon>Rhabditophanes</taxon>
    </lineage>
</organism>
<evidence type="ECO:0000313" key="2">
    <source>
        <dbReference type="WBParaSite" id="RSKR_0000844100.1"/>
    </source>
</evidence>
<sequence>MTTEGQTAMTESNEVGSSGSSNESYEKKTKVEGTPDSTMPPNYHNFIIYEIQRNIHSYTTSQLLELRYKLVTRHIDCLDAIRECIAIHGKESVKIGAVQNIDGLSLKQLLDNGIDGMNIPKIKYVAHCLEDSIRAVVMDDFDRSPVV</sequence>
<accession>A0AC35U7M7</accession>